<comment type="caution">
    <text evidence="1">The sequence shown here is derived from an EMBL/GenBank/DDBJ whole genome shotgun (WGS) entry which is preliminary data.</text>
</comment>
<evidence type="ECO:0000313" key="2">
    <source>
        <dbReference type="Proteomes" id="UP000031184"/>
    </source>
</evidence>
<dbReference type="GeneID" id="75075489"/>
<organism evidence="1 2">
    <name type="scientific">Fusobacterium necrophorum subsp. funduliforme B35</name>
    <dbReference type="NCBI Taxonomy" id="1226633"/>
    <lineage>
        <taxon>Bacteria</taxon>
        <taxon>Fusobacteriati</taxon>
        <taxon>Fusobacteriota</taxon>
        <taxon>Fusobacteriia</taxon>
        <taxon>Fusobacteriales</taxon>
        <taxon>Fusobacteriaceae</taxon>
        <taxon>Fusobacterium</taxon>
    </lineage>
</organism>
<proteinExistence type="predicted"/>
<dbReference type="RefSeq" id="WP_005956831.1">
    <property type="nucleotide sequence ID" value="NZ_AOJP01000011.1"/>
</dbReference>
<accession>A0A017H3F0</accession>
<dbReference type="AlphaFoldDB" id="A0A017H3F0"/>
<name>A0A017H3F0_9FUSO</name>
<reference evidence="1 2" key="1">
    <citation type="submission" date="2013-08" db="EMBL/GenBank/DDBJ databases">
        <title>An opportunistic ruminal bacterium that causes liver abscesses in cattle.</title>
        <authorList>
            <person name="Benahmed F.H."/>
            <person name="Rasmussen M."/>
            <person name="Harbottle H."/>
            <person name="Soppet D."/>
            <person name="Nagaraja T.G."/>
            <person name="Davidson M."/>
        </authorList>
    </citation>
    <scope>NUCLEOTIDE SEQUENCE [LARGE SCALE GENOMIC DNA]</scope>
    <source>
        <strain evidence="1 2">B35</strain>
    </source>
</reference>
<protein>
    <submittedName>
        <fullName evidence="1">Uncharacterized protein</fullName>
    </submittedName>
</protein>
<gene>
    <name evidence="1" type="ORF">C095_02030</name>
</gene>
<dbReference type="EMBL" id="AUZI01000010">
    <property type="protein sequence ID" value="KID49925.1"/>
    <property type="molecule type" value="Genomic_DNA"/>
</dbReference>
<dbReference type="OrthoDB" id="9955368at2"/>
<dbReference type="PATRIC" id="fig|1226633.4.peg.400"/>
<evidence type="ECO:0000313" key="1">
    <source>
        <dbReference type="EMBL" id="KID49925.1"/>
    </source>
</evidence>
<sequence>MAKYKKLALAILFSFCCVFSASLFLHSEKFTQVFGAKEEKNIVLLVPQASSRSYIAVLTQGEPDISILENTGTEYFPDILKKSSYFFIKCFREQERLKEFHYTWIIHNILTIFPKRVLRN</sequence>
<dbReference type="Proteomes" id="UP000031184">
    <property type="component" value="Unassembled WGS sequence"/>
</dbReference>